<feature type="region of interest" description="Disordered" evidence="1">
    <location>
        <begin position="100"/>
        <end position="123"/>
    </location>
</feature>
<feature type="compositionally biased region" description="Basic residues" evidence="1">
    <location>
        <begin position="113"/>
        <end position="123"/>
    </location>
</feature>
<keyword evidence="3" id="KW-1185">Reference proteome</keyword>
<sequence>MYLPEWLLHRLRPIWSTFDEPPPNLTGKGTSGEQYQPKFTFRKARERLREAKKKANVDLDELFANLGLDTSKVALNAPIAWPVRAGNFGAAKDQTEKLKELKQKDHSPSPKQTRQHSHSPMKKRIRKVWDILDHGLTSMHAELKDSFTDKLKANAALVQPRQNATSHSSSYGDRERVELGPSTWDLLTLELYNNSPPRNELLTQCMKSPHIDRTISKLTNAPRVQGPGLFELERQTHLRRLQELNEESQEIQLNDQLLPPRRLNLSLQEIPSFESNFEESWMDAESQNLWITPIAPLRKTVRFTKQATENYPMDMRPFQSKTVSKDKTTIIRAKAPDHPMWDTPEDLKTSNFSIFMFPNE</sequence>
<dbReference type="EMBL" id="UZAN01047228">
    <property type="protein sequence ID" value="VDP85172.1"/>
    <property type="molecule type" value="Genomic_DNA"/>
</dbReference>
<evidence type="ECO:0000313" key="2">
    <source>
        <dbReference type="EMBL" id="VDP85172.1"/>
    </source>
</evidence>
<dbReference type="Proteomes" id="UP000272942">
    <property type="component" value="Unassembled WGS sequence"/>
</dbReference>
<proteinExistence type="predicted"/>
<gene>
    <name evidence="2" type="ORF">ECPE_LOCUS9325</name>
</gene>
<protein>
    <submittedName>
        <fullName evidence="4">Coiled-coil domain-containing protein 117</fullName>
    </submittedName>
</protein>
<reference evidence="2 3" key="2">
    <citation type="submission" date="2018-11" db="EMBL/GenBank/DDBJ databases">
        <authorList>
            <consortium name="Pathogen Informatics"/>
        </authorList>
    </citation>
    <scope>NUCLEOTIDE SEQUENCE [LARGE SCALE GENOMIC DNA]</scope>
    <source>
        <strain evidence="2 3">Egypt</strain>
    </source>
</reference>
<evidence type="ECO:0000313" key="4">
    <source>
        <dbReference type="WBParaSite" id="ECPE_0000935501-mRNA-1"/>
    </source>
</evidence>
<evidence type="ECO:0000256" key="1">
    <source>
        <dbReference type="SAM" id="MobiDB-lite"/>
    </source>
</evidence>
<dbReference type="OrthoDB" id="6243359at2759"/>
<dbReference type="WBParaSite" id="ECPE_0000935501-mRNA-1">
    <property type="protein sequence ID" value="ECPE_0000935501-mRNA-1"/>
    <property type="gene ID" value="ECPE_0000935501"/>
</dbReference>
<evidence type="ECO:0000313" key="3">
    <source>
        <dbReference type="Proteomes" id="UP000272942"/>
    </source>
</evidence>
<dbReference type="AlphaFoldDB" id="A0A183AQU1"/>
<name>A0A183AQU1_9TREM</name>
<organism evidence="4">
    <name type="scientific">Echinostoma caproni</name>
    <dbReference type="NCBI Taxonomy" id="27848"/>
    <lineage>
        <taxon>Eukaryota</taxon>
        <taxon>Metazoa</taxon>
        <taxon>Spiralia</taxon>
        <taxon>Lophotrochozoa</taxon>
        <taxon>Platyhelminthes</taxon>
        <taxon>Trematoda</taxon>
        <taxon>Digenea</taxon>
        <taxon>Plagiorchiida</taxon>
        <taxon>Echinostomata</taxon>
        <taxon>Echinostomatoidea</taxon>
        <taxon>Echinostomatidae</taxon>
        <taxon>Echinostoma</taxon>
    </lineage>
</organism>
<accession>A0A183AQU1</accession>
<reference evidence="4" key="1">
    <citation type="submission" date="2016-06" db="UniProtKB">
        <authorList>
            <consortium name="WormBaseParasite"/>
        </authorList>
    </citation>
    <scope>IDENTIFICATION</scope>
</reference>